<accession>A0A1X1XSD5</accession>
<protein>
    <submittedName>
        <fullName evidence="1">Uncharacterized protein</fullName>
    </submittedName>
</protein>
<dbReference type="EMBL" id="LQPE01000139">
    <property type="protein sequence ID" value="ORW01674.1"/>
    <property type="molecule type" value="Genomic_DNA"/>
</dbReference>
<proteinExistence type="predicted"/>
<sequence>MWPIDADARGALVCTRAGCNNTYAMLNLTKDRGLAVVDVQVRRLYDPRSHVDVQVSLGDGTNLPYLTAPLLEDLIARPHRQYPWLVVARGDHWFIQAHFAPDADCVLEYRDGGPERHFGASTSDRAVVPTVIWQWVIEDPAWRVALCWQRADHLS</sequence>
<dbReference type="OrthoDB" id="3829914at2"/>
<dbReference type="AlphaFoldDB" id="A0A1X1XSD5"/>
<organism evidence="1 2">
    <name type="scientific">Mycobacterium kyorinense</name>
    <dbReference type="NCBI Taxonomy" id="487514"/>
    <lineage>
        <taxon>Bacteria</taxon>
        <taxon>Bacillati</taxon>
        <taxon>Actinomycetota</taxon>
        <taxon>Actinomycetes</taxon>
        <taxon>Mycobacteriales</taxon>
        <taxon>Mycobacteriaceae</taxon>
        <taxon>Mycobacterium</taxon>
    </lineage>
</organism>
<dbReference type="Proteomes" id="UP000193487">
    <property type="component" value="Unassembled WGS sequence"/>
</dbReference>
<comment type="caution">
    <text evidence="1">The sequence shown here is derived from an EMBL/GenBank/DDBJ whole genome shotgun (WGS) entry which is preliminary data.</text>
</comment>
<dbReference type="RefSeq" id="WP_085241380.1">
    <property type="nucleotide sequence ID" value="NZ_LQPE01000139.1"/>
</dbReference>
<gene>
    <name evidence="1" type="ORF">AWC14_07970</name>
</gene>
<name>A0A1X1XSD5_9MYCO</name>
<reference evidence="1 2" key="1">
    <citation type="submission" date="2016-01" db="EMBL/GenBank/DDBJ databases">
        <title>The new phylogeny of the genus Mycobacterium.</title>
        <authorList>
            <person name="Tarcisio F."/>
            <person name="Conor M."/>
            <person name="Antonella G."/>
            <person name="Elisabetta G."/>
            <person name="Giulia F.S."/>
            <person name="Sara T."/>
            <person name="Anna F."/>
            <person name="Clotilde B."/>
            <person name="Roberto B."/>
            <person name="Veronica D.S."/>
            <person name="Fabio R."/>
            <person name="Monica P."/>
            <person name="Olivier J."/>
            <person name="Enrico T."/>
            <person name="Nicola S."/>
        </authorList>
    </citation>
    <scope>NUCLEOTIDE SEQUENCE [LARGE SCALE GENOMIC DNA]</scope>
    <source>
        <strain evidence="1 2">DSM 45166</strain>
    </source>
</reference>
<evidence type="ECO:0000313" key="1">
    <source>
        <dbReference type="EMBL" id="ORW01674.1"/>
    </source>
</evidence>
<keyword evidence="2" id="KW-1185">Reference proteome</keyword>
<evidence type="ECO:0000313" key="2">
    <source>
        <dbReference type="Proteomes" id="UP000193487"/>
    </source>
</evidence>